<keyword evidence="2" id="KW-0732">Signal</keyword>
<keyword evidence="1" id="KW-0812">Transmembrane</keyword>
<evidence type="ECO:0000256" key="2">
    <source>
        <dbReference type="SAM" id="SignalP"/>
    </source>
</evidence>
<keyword evidence="1" id="KW-1133">Transmembrane helix</keyword>
<comment type="caution">
    <text evidence="3">The sequence shown here is derived from an EMBL/GenBank/DDBJ whole genome shotgun (WGS) entry which is preliminary data.</text>
</comment>
<feature type="transmembrane region" description="Helical" evidence="1">
    <location>
        <begin position="183"/>
        <end position="204"/>
    </location>
</feature>
<dbReference type="OrthoDB" id="3009728at2759"/>
<feature type="transmembrane region" description="Helical" evidence="1">
    <location>
        <begin position="145"/>
        <end position="162"/>
    </location>
</feature>
<reference evidence="3" key="2">
    <citation type="journal article" date="2023" name="IMA Fungus">
        <title>Comparative genomic study of the Penicillium genus elucidates a diverse pangenome and 15 lateral gene transfer events.</title>
        <authorList>
            <person name="Petersen C."/>
            <person name="Sorensen T."/>
            <person name="Nielsen M.R."/>
            <person name="Sondergaard T.E."/>
            <person name="Sorensen J.L."/>
            <person name="Fitzpatrick D.A."/>
            <person name="Frisvad J.C."/>
            <person name="Nielsen K.L."/>
        </authorList>
    </citation>
    <scope>NUCLEOTIDE SEQUENCE</scope>
    <source>
        <strain evidence="3">IBT 20477</strain>
    </source>
</reference>
<sequence length="337" mass="37378">MRWLLVLLGVVTLFFHGSNAKQFEHWYPFYRWTLTREGAAPTCLQNYEDAVEVLGAQHSMTCKSLVSCIYNNTKEIDKADMSSALVLLGLAPTVLGQMGPTLNHKAQLCFQSPILGLLCVVGAPSIAFGMPWAKTNPIKPTTGNAFASGEMWCFSWINWIFNRLFCRRMQKPAQQEEPPTQSIWILLLKYSIAAGAAVNVFLNAWTLSRQTIVSWKCTSSYLELLWVSTTLVPICLAVATSVERSEDTPSGSKDRPLWPRIFYSLSNIAGAVHVLFGTVMLSSVLFIGTLDALGVVGRLTASTIVCQFITALELERVEDISQQKSQSMWGILARDPT</sequence>
<accession>A0A9W9JD47</accession>
<feature type="chain" id="PRO_5040737970" evidence="2">
    <location>
        <begin position="21"/>
        <end position="337"/>
    </location>
</feature>
<name>A0A9W9JD47_9EURO</name>
<evidence type="ECO:0000313" key="3">
    <source>
        <dbReference type="EMBL" id="KAJ5192151.1"/>
    </source>
</evidence>
<feature type="transmembrane region" description="Helical" evidence="1">
    <location>
        <begin position="114"/>
        <end position="133"/>
    </location>
</feature>
<dbReference type="Proteomes" id="UP001150942">
    <property type="component" value="Unassembled WGS sequence"/>
</dbReference>
<feature type="signal peptide" evidence="2">
    <location>
        <begin position="1"/>
        <end position="20"/>
    </location>
</feature>
<dbReference type="AlphaFoldDB" id="A0A9W9JD47"/>
<dbReference type="EMBL" id="JAPQKQ010000006">
    <property type="protein sequence ID" value="KAJ5192151.1"/>
    <property type="molecule type" value="Genomic_DNA"/>
</dbReference>
<keyword evidence="4" id="KW-1185">Reference proteome</keyword>
<reference evidence="3" key="1">
    <citation type="submission" date="2022-11" db="EMBL/GenBank/DDBJ databases">
        <authorList>
            <person name="Petersen C."/>
        </authorList>
    </citation>
    <scope>NUCLEOTIDE SEQUENCE</scope>
    <source>
        <strain evidence="3">IBT 20477</strain>
    </source>
</reference>
<gene>
    <name evidence="3" type="ORF">N7449_008293</name>
</gene>
<proteinExistence type="predicted"/>
<evidence type="ECO:0000256" key="1">
    <source>
        <dbReference type="SAM" id="Phobius"/>
    </source>
</evidence>
<protein>
    <submittedName>
        <fullName evidence="3">Uncharacterized protein</fullName>
    </submittedName>
</protein>
<organism evidence="3 4">
    <name type="scientific">Penicillium cf. viridicatum</name>
    <dbReference type="NCBI Taxonomy" id="2972119"/>
    <lineage>
        <taxon>Eukaryota</taxon>
        <taxon>Fungi</taxon>
        <taxon>Dikarya</taxon>
        <taxon>Ascomycota</taxon>
        <taxon>Pezizomycotina</taxon>
        <taxon>Eurotiomycetes</taxon>
        <taxon>Eurotiomycetidae</taxon>
        <taxon>Eurotiales</taxon>
        <taxon>Aspergillaceae</taxon>
        <taxon>Penicillium</taxon>
    </lineage>
</organism>
<feature type="transmembrane region" description="Helical" evidence="1">
    <location>
        <begin position="262"/>
        <end position="287"/>
    </location>
</feature>
<feature type="transmembrane region" description="Helical" evidence="1">
    <location>
        <begin position="224"/>
        <end position="242"/>
    </location>
</feature>
<evidence type="ECO:0000313" key="4">
    <source>
        <dbReference type="Proteomes" id="UP001150942"/>
    </source>
</evidence>
<keyword evidence="1" id="KW-0472">Membrane</keyword>